<feature type="transmembrane region" description="Helical" evidence="5">
    <location>
        <begin position="71"/>
        <end position="93"/>
    </location>
</feature>
<feature type="domain" description="O-antigen ligase-related" evidence="6">
    <location>
        <begin position="204"/>
        <end position="362"/>
    </location>
</feature>
<feature type="transmembrane region" description="Helical" evidence="5">
    <location>
        <begin position="171"/>
        <end position="191"/>
    </location>
</feature>
<dbReference type="InterPro" id="IPR011990">
    <property type="entry name" value="TPR-like_helical_dom_sf"/>
</dbReference>
<feature type="transmembrane region" description="Helical" evidence="5">
    <location>
        <begin position="198"/>
        <end position="214"/>
    </location>
</feature>
<feature type="transmembrane region" description="Helical" evidence="5">
    <location>
        <begin position="220"/>
        <end position="238"/>
    </location>
</feature>
<gene>
    <name evidence="7" type="ORF">A3J05_00605</name>
</gene>
<dbReference type="AlphaFoldDB" id="A0A1F5QBX2"/>
<feature type="transmembrane region" description="Helical" evidence="5">
    <location>
        <begin position="40"/>
        <end position="59"/>
    </location>
</feature>
<organism evidence="7 8">
    <name type="scientific">Candidatus Doudnabacteria bacterium RIFCSPLOWO2_02_FULL_48_13</name>
    <dbReference type="NCBI Taxonomy" id="1817845"/>
    <lineage>
        <taxon>Bacteria</taxon>
        <taxon>Candidatus Doudnaibacteriota</taxon>
    </lineage>
</organism>
<comment type="subcellular location">
    <subcellularLocation>
        <location evidence="1">Membrane</location>
        <topology evidence="1">Multi-pass membrane protein</topology>
    </subcellularLocation>
</comment>
<evidence type="ECO:0000259" key="6">
    <source>
        <dbReference type="Pfam" id="PF04932"/>
    </source>
</evidence>
<feature type="transmembrane region" description="Helical" evidence="5">
    <location>
        <begin position="410"/>
        <end position="426"/>
    </location>
</feature>
<dbReference type="EMBL" id="MFFF01000018">
    <property type="protein sequence ID" value="OGE99679.1"/>
    <property type="molecule type" value="Genomic_DNA"/>
</dbReference>
<dbReference type="PANTHER" id="PTHR37422">
    <property type="entry name" value="TEICHURONIC ACID BIOSYNTHESIS PROTEIN TUAE"/>
    <property type="match status" value="1"/>
</dbReference>
<evidence type="ECO:0000256" key="3">
    <source>
        <dbReference type="ARBA" id="ARBA00022989"/>
    </source>
</evidence>
<dbReference type="SUPFAM" id="SSF48452">
    <property type="entry name" value="TPR-like"/>
    <property type="match status" value="1"/>
</dbReference>
<evidence type="ECO:0000313" key="8">
    <source>
        <dbReference type="Proteomes" id="UP000177235"/>
    </source>
</evidence>
<evidence type="ECO:0000256" key="2">
    <source>
        <dbReference type="ARBA" id="ARBA00022692"/>
    </source>
</evidence>
<keyword evidence="2 5" id="KW-0812">Transmembrane</keyword>
<feature type="transmembrane region" description="Helical" evidence="5">
    <location>
        <begin position="105"/>
        <end position="122"/>
    </location>
</feature>
<keyword evidence="3 5" id="KW-1133">Transmembrane helix</keyword>
<dbReference type="InterPro" id="IPR007016">
    <property type="entry name" value="O-antigen_ligase-rel_domated"/>
</dbReference>
<dbReference type="InterPro" id="IPR051533">
    <property type="entry name" value="WaaL-like"/>
</dbReference>
<dbReference type="Gene3D" id="1.25.40.10">
    <property type="entry name" value="Tetratricopeptide repeat domain"/>
    <property type="match status" value="1"/>
</dbReference>
<accession>A0A1F5QBX2</accession>
<name>A0A1F5QBX2_9BACT</name>
<keyword evidence="4 5" id="KW-0472">Membrane</keyword>
<dbReference type="Pfam" id="PF04932">
    <property type="entry name" value="Wzy_C"/>
    <property type="match status" value="1"/>
</dbReference>
<feature type="transmembrane region" description="Helical" evidence="5">
    <location>
        <begin position="438"/>
        <end position="455"/>
    </location>
</feature>
<proteinExistence type="predicted"/>
<feature type="transmembrane region" description="Helical" evidence="5">
    <location>
        <begin position="7"/>
        <end position="25"/>
    </location>
</feature>
<feature type="transmembrane region" description="Helical" evidence="5">
    <location>
        <begin position="250"/>
        <end position="267"/>
    </location>
</feature>
<dbReference type="PANTHER" id="PTHR37422:SF13">
    <property type="entry name" value="LIPOPOLYSACCHARIDE BIOSYNTHESIS PROTEIN PA4999-RELATED"/>
    <property type="match status" value="1"/>
</dbReference>
<evidence type="ECO:0000256" key="4">
    <source>
        <dbReference type="ARBA" id="ARBA00023136"/>
    </source>
</evidence>
<sequence>MSIWKKISLYTIYIGIGAILVSPILVDNRLFFPFITTKVFLFRVVVEIIFLAFLALNIVSEEYRPKWSWPLVLLTAFVAVAAMSSLLGGNFYLSFWGDIERGEGLNLWLHLLAFFVILTSVVRTREAWLKLLDFSLGASLLLGFFGLGQVLKIENLLATSGTRVDATLGNPAFFAAYLLLQIGIAFILFTLRQSKIARGYYIAVILFYTFLIFTTQTRGAVMGLAAGLIVGAMLMAWVNRENVRVRRLSIGLLLAVLLALGSLYASRDTAFVKNSFLQRIANISPNNRTAQTRLVTWSAAWDGWKEKFVLGWGLENFDVVFNKNFPPSIYEDEGSVVWFDRAHNVILDRGVTTGILGLGLFLTFLIYPAYRLLRYFLRDPLSRNISIVGASLTVAYLVQDLFIFEAVVTYMSLFVILAFFTAQYLPQYGFSFALPRKAILAAAILFTLLLGPMIWKLNLEPLRVNAQAVDALRSDPEKEDFYLIVDRFKKVLERKDYGNQEYRIQFIEFVDRMLGNAGQIVERVEPVLEYTDQQGEKQIEENPENAKNLLLVMRHYNFTYAAYEDRKIERLNKALDLYRDLSELSPTRPQIHHEAGYSYLFLYKEYKALQDDDRAEQARQSAEEMFRKAIDLNPKVVESYVNLIMLYFNSGEDSKIEQVIAQMDERQVNFRVTAHLERLSNLARSNERLRWIGYFNEDVVKLNPDNVQAWINLALFYATSGDRAKAIEIAQKIKAFGGQYVEQAEIFIQSVNRGEYEKK</sequence>
<evidence type="ECO:0000256" key="5">
    <source>
        <dbReference type="SAM" id="Phobius"/>
    </source>
</evidence>
<dbReference type="GO" id="GO:0016020">
    <property type="term" value="C:membrane"/>
    <property type="evidence" value="ECO:0007669"/>
    <property type="project" value="UniProtKB-SubCell"/>
</dbReference>
<feature type="transmembrane region" description="Helical" evidence="5">
    <location>
        <begin position="134"/>
        <end position="151"/>
    </location>
</feature>
<feature type="transmembrane region" description="Helical" evidence="5">
    <location>
        <begin position="385"/>
        <end position="404"/>
    </location>
</feature>
<feature type="transmembrane region" description="Helical" evidence="5">
    <location>
        <begin position="354"/>
        <end position="373"/>
    </location>
</feature>
<dbReference type="Proteomes" id="UP000177235">
    <property type="component" value="Unassembled WGS sequence"/>
</dbReference>
<evidence type="ECO:0000313" key="7">
    <source>
        <dbReference type="EMBL" id="OGE99679.1"/>
    </source>
</evidence>
<reference evidence="7 8" key="1">
    <citation type="journal article" date="2016" name="Nat. Commun.">
        <title>Thousands of microbial genomes shed light on interconnected biogeochemical processes in an aquifer system.</title>
        <authorList>
            <person name="Anantharaman K."/>
            <person name="Brown C.T."/>
            <person name="Hug L.A."/>
            <person name="Sharon I."/>
            <person name="Castelle C.J."/>
            <person name="Probst A.J."/>
            <person name="Thomas B.C."/>
            <person name="Singh A."/>
            <person name="Wilkins M.J."/>
            <person name="Karaoz U."/>
            <person name="Brodie E.L."/>
            <person name="Williams K.H."/>
            <person name="Hubbard S.S."/>
            <person name="Banfield J.F."/>
        </authorList>
    </citation>
    <scope>NUCLEOTIDE SEQUENCE [LARGE SCALE GENOMIC DNA]</scope>
</reference>
<comment type="caution">
    <text evidence="7">The sequence shown here is derived from an EMBL/GenBank/DDBJ whole genome shotgun (WGS) entry which is preliminary data.</text>
</comment>
<protein>
    <recommendedName>
        <fullName evidence="6">O-antigen ligase-related domain-containing protein</fullName>
    </recommendedName>
</protein>
<evidence type="ECO:0000256" key="1">
    <source>
        <dbReference type="ARBA" id="ARBA00004141"/>
    </source>
</evidence>